<sequence>MSATEHDPSIANLIRDDFDDNGLNAISQTSIRCYIMVYHEENGRRDSVGVHDYPIAQDVEVIGVDLGHYPRVCCIDVTLQYADMLTAAGLVGVMVKTFKWLSSVWPREKKYKEIGRWNFVNIDGGLEGLSMLLFTRALGLSVEETMGLCEGAMREIGDVGVYDYLLDCYVARLIELSHVVIL</sequence>
<dbReference type="EMBL" id="JAULSR010000007">
    <property type="protein sequence ID" value="KAK0615288.1"/>
    <property type="molecule type" value="Genomic_DNA"/>
</dbReference>
<organism evidence="1 2">
    <name type="scientific">Bombardia bombarda</name>
    <dbReference type="NCBI Taxonomy" id="252184"/>
    <lineage>
        <taxon>Eukaryota</taxon>
        <taxon>Fungi</taxon>
        <taxon>Dikarya</taxon>
        <taxon>Ascomycota</taxon>
        <taxon>Pezizomycotina</taxon>
        <taxon>Sordariomycetes</taxon>
        <taxon>Sordariomycetidae</taxon>
        <taxon>Sordariales</taxon>
        <taxon>Lasiosphaeriaceae</taxon>
        <taxon>Bombardia</taxon>
    </lineage>
</organism>
<reference evidence="1" key="1">
    <citation type="submission" date="2023-06" db="EMBL/GenBank/DDBJ databases">
        <title>Genome-scale phylogeny and comparative genomics of the fungal order Sordariales.</title>
        <authorList>
            <consortium name="Lawrence Berkeley National Laboratory"/>
            <person name="Hensen N."/>
            <person name="Bonometti L."/>
            <person name="Westerberg I."/>
            <person name="Brannstrom I.O."/>
            <person name="Guillou S."/>
            <person name="Cros-Aarteil S."/>
            <person name="Calhoun S."/>
            <person name="Haridas S."/>
            <person name="Kuo A."/>
            <person name="Mondo S."/>
            <person name="Pangilinan J."/>
            <person name="Riley R."/>
            <person name="LaButti K."/>
            <person name="Andreopoulos B."/>
            <person name="Lipzen A."/>
            <person name="Chen C."/>
            <person name="Yanf M."/>
            <person name="Daum C."/>
            <person name="Ng V."/>
            <person name="Clum A."/>
            <person name="Steindorff A."/>
            <person name="Ohm R."/>
            <person name="Martin F."/>
            <person name="Silar P."/>
            <person name="Natvig D."/>
            <person name="Lalanne C."/>
            <person name="Gautier V."/>
            <person name="Ament-velasquez S.L."/>
            <person name="Kruys A."/>
            <person name="Hutchinson M.I."/>
            <person name="Powell A.J."/>
            <person name="Barry K."/>
            <person name="Miller A.N."/>
            <person name="Grigoriev I.V."/>
            <person name="Debuchy R."/>
            <person name="Gladieux P."/>
            <person name="Thoren M.H."/>
            <person name="Johannesson H."/>
        </authorList>
    </citation>
    <scope>NUCLEOTIDE SEQUENCE</scope>
    <source>
        <strain evidence="1">SMH3391-2</strain>
    </source>
</reference>
<proteinExistence type="predicted"/>
<name>A0AA39WH36_9PEZI</name>
<accession>A0AA39WH36</accession>
<evidence type="ECO:0000313" key="1">
    <source>
        <dbReference type="EMBL" id="KAK0615288.1"/>
    </source>
</evidence>
<comment type="caution">
    <text evidence="1">The sequence shown here is derived from an EMBL/GenBank/DDBJ whole genome shotgun (WGS) entry which is preliminary data.</text>
</comment>
<dbReference type="Proteomes" id="UP001174934">
    <property type="component" value="Unassembled WGS sequence"/>
</dbReference>
<keyword evidence="2" id="KW-1185">Reference proteome</keyword>
<gene>
    <name evidence="1" type="ORF">B0T17DRAFT_511059</name>
</gene>
<dbReference type="SUPFAM" id="SSF53335">
    <property type="entry name" value="S-adenosyl-L-methionine-dependent methyltransferases"/>
    <property type="match status" value="1"/>
</dbReference>
<dbReference type="InterPro" id="IPR029063">
    <property type="entry name" value="SAM-dependent_MTases_sf"/>
</dbReference>
<protein>
    <submittedName>
        <fullName evidence="1">Uncharacterized protein</fullName>
    </submittedName>
</protein>
<evidence type="ECO:0000313" key="2">
    <source>
        <dbReference type="Proteomes" id="UP001174934"/>
    </source>
</evidence>
<dbReference type="AlphaFoldDB" id="A0AA39WH36"/>